<dbReference type="InterPro" id="IPR003423">
    <property type="entry name" value="OMP_efflux"/>
</dbReference>
<evidence type="ECO:0000313" key="10">
    <source>
        <dbReference type="Proteomes" id="UP001354989"/>
    </source>
</evidence>
<dbReference type="SUPFAM" id="SSF56954">
    <property type="entry name" value="Outer membrane efflux proteins (OEP)"/>
    <property type="match status" value="1"/>
</dbReference>
<protein>
    <submittedName>
        <fullName evidence="9">Outer membrane protein</fullName>
    </submittedName>
</protein>
<evidence type="ECO:0000256" key="8">
    <source>
        <dbReference type="SAM" id="SignalP"/>
    </source>
</evidence>
<comment type="subcellular location">
    <subcellularLocation>
        <location evidence="1">Cell outer membrane</location>
    </subcellularLocation>
</comment>
<keyword evidence="4" id="KW-1134">Transmembrane beta strand</keyword>
<keyword evidence="8" id="KW-0732">Signal</keyword>
<dbReference type="EMBL" id="AP025292">
    <property type="protein sequence ID" value="BDC98789.1"/>
    <property type="molecule type" value="Genomic_DNA"/>
</dbReference>
<dbReference type="RefSeq" id="WP_338397872.1">
    <property type="nucleotide sequence ID" value="NZ_AP025292.1"/>
</dbReference>
<organism evidence="9 10">
    <name type="scientific">Persicobacter psychrovividus</name>
    <dbReference type="NCBI Taxonomy" id="387638"/>
    <lineage>
        <taxon>Bacteria</taxon>
        <taxon>Pseudomonadati</taxon>
        <taxon>Bacteroidota</taxon>
        <taxon>Cytophagia</taxon>
        <taxon>Cytophagales</taxon>
        <taxon>Persicobacteraceae</taxon>
        <taxon>Persicobacter</taxon>
    </lineage>
</organism>
<dbReference type="PANTHER" id="PTHR30026:SF20">
    <property type="entry name" value="OUTER MEMBRANE PROTEIN TOLC"/>
    <property type="match status" value="1"/>
</dbReference>
<keyword evidence="3" id="KW-0813">Transport</keyword>
<keyword evidence="6" id="KW-0472">Membrane</keyword>
<evidence type="ECO:0000256" key="2">
    <source>
        <dbReference type="ARBA" id="ARBA00007613"/>
    </source>
</evidence>
<evidence type="ECO:0000256" key="4">
    <source>
        <dbReference type="ARBA" id="ARBA00022452"/>
    </source>
</evidence>
<evidence type="ECO:0000256" key="5">
    <source>
        <dbReference type="ARBA" id="ARBA00022692"/>
    </source>
</evidence>
<dbReference type="Pfam" id="PF02321">
    <property type="entry name" value="OEP"/>
    <property type="match status" value="2"/>
</dbReference>
<evidence type="ECO:0000256" key="6">
    <source>
        <dbReference type="ARBA" id="ARBA00023136"/>
    </source>
</evidence>
<feature type="signal peptide" evidence="8">
    <location>
        <begin position="1"/>
        <end position="19"/>
    </location>
</feature>
<evidence type="ECO:0000256" key="7">
    <source>
        <dbReference type="ARBA" id="ARBA00023237"/>
    </source>
</evidence>
<keyword evidence="7" id="KW-0998">Cell outer membrane</keyword>
<comment type="similarity">
    <text evidence="2">Belongs to the outer membrane factor (OMF) (TC 1.B.17) family.</text>
</comment>
<dbReference type="InterPro" id="IPR051906">
    <property type="entry name" value="TolC-like"/>
</dbReference>
<evidence type="ECO:0000256" key="1">
    <source>
        <dbReference type="ARBA" id="ARBA00004442"/>
    </source>
</evidence>
<sequence>MKKVIIIAFALAMSLQVKAENKAPQTLQVWIQKAFTNFPNIQSARLQEKLAEDYVSFQKGNRLPMIDASASYHYVAPSPTVTLPIGPQGVDLKLFPNNNENVGVEASELLLGFGRVNSQVNKAKAQAETAHLSVQQAEEQLAFELSRLYLNLGFVEESLKVQTANIKVLVETKDLIQSRVDNGTALELDLLNIKVQIENAQNKLYDLQNGEQKILATVAYLTGEEHADLSDEVEDMSWPAQMLPERPENASNWLNNTQIQIAQAKEKIARMDLSAAKSSRLPALYLDGAVGYKNGFVPELDELKFNYRVGLTLKVPIFHGNKVRLQNHMARKKVSVSKLSTKNVITDLSQQWTKLVSEIQTNQAKLQSAQTLIDQAQTALEMAQSQYKNGAITYVDLQNARTALLNAKLASLHQQFNLSNADLEALRLNSTHYWASAE</sequence>
<keyword evidence="10" id="KW-1185">Reference proteome</keyword>
<evidence type="ECO:0000256" key="3">
    <source>
        <dbReference type="ARBA" id="ARBA00022448"/>
    </source>
</evidence>
<feature type="chain" id="PRO_5046569384" evidence="8">
    <location>
        <begin position="20"/>
        <end position="438"/>
    </location>
</feature>
<gene>
    <name evidence="9" type="ORF">PEPS_10700</name>
</gene>
<proteinExistence type="inferred from homology"/>
<keyword evidence="5" id="KW-0812">Transmembrane</keyword>
<dbReference type="Gene3D" id="1.20.1600.10">
    <property type="entry name" value="Outer membrane efflux proteins (OEP)"/>
    <property type="match status" value="1"/>
</dbReference>
<accession>A0ABN6L6I2</accession>
<dbReference type="PANTHER" id="PTHR30026">
    <property type="entry name" value="OUTER MEMBRANE PROTEIN TOLC"/>
    <property type="match status" value="1"/>
</dbReference>
<name>A0ABN6L6I2_9BACT</name>
<evidence type="ECO:0000313" key="9">
    <source>
        <dbReference type="EMBL" id="BDC98789.1"/>
    </source>
</evidence>
<reference evidence="9 10" key="1">
    <citation type="submission" date="2021-12" db="EMBL/GenBank/DDBJ databases">
        <title>Genome sequencing of bacteria with rrn-lacking chromosome and rrn-plasmid.</title>
        <authorList>
            <person name="Anda M."/>
            <person name="Iwasaki W."/>
        </authorList>
    </citation>
    <scope>NUCLEOTIDE SEQUENCE [LARGE SCALE GENOMIC DNA]</scope>
    <source>
        <strain evidence="9 10">NBRC 101262</strain>
    </source>
</reference>
<dbReference type="Proteomes" id="UP001354989">
    <property type="component" value="Chromosome"/>
</dbReference>